<protein>
    <recommendedName>
        <fullName evidence="12">Pisatin demethylase</fullName>
    </recommendedName>
</protein>
<dbReference type="PRINTS" id="PR00385">
    <property type="entry name" value="P450"/>
</dbReference>
<dbReference type="GO" id="GO:0004497">
    <property type="term" value="F:monooxygenase activity"/>
    <property type="evidence" value="ECO:0007669"/>
    <property type="project" value="UniProtKB-KW"/>
</dbReference>
<dbReference type="Pfam" id="PF00067">
    <property type="entry name" value="p450"/>
    <property type="match status" value="1"/>
</dbReference>
<dbReference type="OrthoDB" id="3934656at2759"/>
<dbReference type="CDD" id="cd11060">
    <property type="entry name" value="CYP57A1-like"/>
    <property type="match status" value="1"/>
</dbReference>
<dbReference type="EMBL" id="LJZO01000007">
    <property type="protein sequence ID" value="ROW00933.1"/>
    <property type="molecule type" value="Genomic_DNA"/>
</dbReference>
<keyword evidence="7" id="KW-0503">Monooxygenase</keyword>
<evidence type="ECO:0000256" key="8">
    <source>
        <dbReference type="PIRSR" id="PIRSR602401-1"/>
    </source>
</evidence>
<dbReference type="GO" id="GO:0005506">
    <property type="term" value="F:iron ion binding"/>
    <property type="evidence" value="ECO:0007669"/>
    <property type="project" value="InterPro"/>
</dbReference>
<keyword evidence="9" id="KW-0472">Membrane</keyword>
<evidence type="ECO:0000313" key="11">
    <source>
        <dbReference type="Proteomes" id="UP000284375"/>
    </source>
</evidence>
<sequence length="514" mass="57890">MESIMESGYRPLIIGGIAIFLWYAISTAVSWYRLRHIPGPFLASISNFWMIRASISTRLSDVFEEIGRDYGSLVRIGPNHIVTSDPDLLRKSGAVRGTYDRSSWYNATKFHPYTESTLNISDHVAHDRRKGQISTAYNISGREVELIEPNIDQQILAMVDLLKAKYAYRSTAENPVPPLLDFSDLSSYLTMDVITRAAFGQEFGHMKTESDVTGFLTQFRDGWPFVSLVTEWPALRYMLYSKAYLALFGPKVTDKKGMGRIMSVVAEHVKARFDKPDFKSAQKDMLHGITQKQCEAEGILALIAGSETTASVMRITLLSILSSPPVYQKLKATVKEAVSSGTVSSPISYEEAKGIPYLRAVIYEGLRMRPGAVGAFSKLVPPQGETVQGVFIPGGTLMGMNIPSLLRSPKVFGPDAGQFRPERWLEVADKRRAEMEREVEMMFGTGRWMCAGKPIAFMELYKTFFEVLLPWRAPWDMLLHHFDFYIANPSKPLSTKCYNVFVEENMLLRLSETE</sequence>
<keyword evidence="11" id="KW-1185">Reference proteome</keyword>
<dbReference type="STRING" id="252740.A0A423WCF3"/>
<comment type="similarity">
    <text evidence="2">Belongs to the cytochrome P450 family.</text>
</comment>
<gene>
    <name evidence="10" type="ORF">VSDG_02775</name>
</gene>
<dbReference type="InterPro" id="IPR002401">
    <property type="entry name" value="Cyt_P450_E_grp-I"/>
</dbReference>
<keyword evidence="5" id="KW-0560">Oxidoreductase</keyword>
<evidence type="ECO:0000256" key="7">
    <source>
        <dbReference type="ARBA" id="ARBA00023033"/>
    </source>
</evidence>
<dbReference type="Gene3D" id="1.10.630.10">
    <property type="entry name" value="Cytochrome P450"/>
    <property type="match status" value="1"/>
</dbReference>
<evidence type="ECO:0000256" key="9">
    <source>
        <dbReference type="SAM" id="Phobius"/>
    </source>
</evidence>
<keyword evidence="9" id="KW-1133">Transmembrane helix</keyword>
<evidence type="ECO:0000256" key="1">
    <source>
        <dbReference type="ARBA" id="ARBA00001971"/>
    </source>
</evidence>
<feature type="binding site" description="axial binding residue" evidence="8">
    <location>
        <position position="450"/>
    </location>
    <ligand>
        <name>heme</name>
        <dbReference type="ChEBI" id="CHEBI:30413"/>
    </ligand>
    <ligandPart>
        <name>Fe</name>
        <dbReference type="ChEBI" id="CHEBI:18248"/>
    </ligandPart>
</feature>
<proteinExistence type="inferred from homology"/>
<evidence type="ECO:0000256" key="5">
    <source>
        <dbReference type="ARBA" id="ARBA00023002"/>
    </source>
</evidence>
<keyword evidence="4 8" id="KW-0479">Metal-binding</keyword>
<name>A0A423WCF3_CYTCH</name>
<evidence type="ECO:0000256" key="2">
    <source>
        <dbReference type="ARBA" id="ARBA00010617"/>
    </source>
</evidence>
<dbReference type="SUPFAM" id="SSF48264">
    <property type="entry name" value="Cytochrome P450"/>
    <property type="match status" value="1"/>
</dbReference>
<comment type="cofactor">
    <cofactor evidence="1 8">
        <name>heme</name>
        <dbReference type="ChEBI" id="CHEBI:30413"/>
    </cofactor>
</comment>
<keyword evidence="6 8" id="KW-0408">Iron</keyword>
<evidence type="ECO:0000256" key="6">
    <source>
        <dbReference type="ARBA" id="ARBA00023004"/>
    </source>
</evidence>
<evidence type="ECO:0008006" key="12">
    <source>
        <dbReference type="Google" id="ProtNLM"/>
    </source>
</evidence>
<dbReference type="GO" id="GO:0016705">
    <property type="term" value="F:oxidoreductase activity, acting on paired donors, with incorporation or reduction of molecular oxygen"/>
    <property type="evidence" value="ECO:0007669"/>
    <property type="project" value="InterPro"/>
</dbReference>
<dbReference type="Proteomes" id="UP000284375">
    <property type="component" value="Unassembled WGS sequence"/>
</dbReference>
<dbReference type="InterPro" id="IPR036396">
    <property type="entry name" value="Cyt_P450_sf"/>
</dbReference>
<evidence type="ECO:0000313" key="10">
    <source>
        <dbReference type="EMBL" id="ROW00933.1"/>
    </source>
</evidence>
<dbReference type="PANTHER" id="PTHR24305">
    <property type="entry name" value="CYTOCHROME P450"/>
    <property type="match status" value="1"/>
</dbReference>
<evidence type="ECO:0000256" key="4">
    <source>
        <dbReference type="ARBA" id="ARBA00022723"/>
    </source>
</evidence>
<dbReference type="AlphaFoldDB" id="A0A423WCF3"/>
<dbReference type="InterPro" id="IPR050121">
    <property type="entry name" value="Cytochrome_P450_monoxygenase"/>
</dbReference>
<keyword evidence="9" id="KW-0812">Transmembrane</keyword>
<dbReference type="GO" id="GO:0020037">
    <property type="term" value="F:heme binding"/>
    <property type="evidence" value="ECO:0007669"/>
    <property type="project" value="InterPro"/>
</dbReference>
<feature type="transmembrane region" description="Helical" evidence="9">
    <location>
        <begin position="12"/>
        <end position="32"/>
    </location>
</feature>
<accession>A0A423WCF3</accession>
<comment type="caution">
    <text evidence="10">The sequence shown here is derived from an EMBL/GenBank/DDBJ whole genome shotgun (WGS) entry which is preliminary data.</text>
</comment>
<evidence type="ECO:0000256" key="3">
    <source>
        <dbReference type="ARBA" id="ARBA00022617"/>
    </source>
</evidence>
<dbReference type="PANTHER" id="PTHR24305:SF77">
    <property type="entry name" value="CYTOCHROME P450 MONOOXYGENASE"/>
    <property type="match status" value="1"/>
</dbReference>
<organism evidence="10 11">
    <name type="scientific">Cytospora chrysosperma</name>
    <name type="common">Cytospora canker fungus</name>
    <name type="synonym">Sphaeria chrysosperma</name>
    <dbReference type="NCBI Taxonomy" id="252740"/>
    <lineage>
        <taxon>Eukaryota</taxon>
        <taxon>Fungi</taxon>
        <taxon>Dikarya</taxon>
        <taxon>Ascomycota</taxon>
        <taxon>Pezizomycotina</taxon>
        <taxon>Sordariomycetes</taxon>
        <taxon>Sordariomycetidae</taxon>
        <taxon>Diaporthales</taxon>
        <taxon>Cytosporaceae</taxon>
        <taxon>Cytospora</taxon>
    </lineage>
</organism>
<keyword evidence="3 8" id="KW-0349">Heme</keyword>
<dbReference type="InterPro" id="IPR001128">
    <property type="entry name" value="Cyt_P450"/>
</dbReference>
<reference evidence="10 11" key="1">
    <citation type="submission" date="2015-09" db="EMBL/GenBank/DDBJ databases">
        <title>Host preference determinants of Valsa canker pathogens revealed by comparative genomics.</title>
        <authorList>
            <person name="Yin Z."/>
            <person name="Huang L."/>
        </authorList>
    </citation>
    <scope>NUCLEOTIDE SEQUENCE [LARGE SCALE GENOMIC DNA]</scope>
    <source>
        <strain evidence="10 11">YSFL</strain>
    </source>
</reference>
<dbReference type="PRINTS" id="PR00463">
    <property type="entry name" value="EP450I"/>
</dbReference>